<evidence type="ECO:0000313" key="2">
    <source>
        <dbReference type="Proteomes" id="UP000644140"/>
    </source>
</evidence>
<name>A0A8I1AGI7_ACIBZ</name>
<dbReference type="Proteomes" id="UP000644140">
    <property type="component" value="Chromosome"/>
</dbReference>
<gene>
    <name evidence="1" type="ORF">I9054_010930</name>
</gene>
<evidence type="ECO:0000313" key="1">
    <source>
        <dbReference type="EMBL" id="UUN95900.1"/>
    </source>
</evidence>
<dbReference type="EMBL" id="CP092085">
    <property type="protein sequence ID" value="UUN95900.1"/>
    <property type="molecule type" value="Genomic_DNA"/>
</dbReference>
<accession>A0A8I1AGI7</accession>
<reference evidence="1" key="1">
    <citation type="submission" date="2022-02" db="EMBL/GenBank/DDBJ databases">
        <title>Characterization of Tn125 harboring carbapenem-resistant Acinetobacter bereziniae clinical isolates.</title>
        <authorList>
            <person name="Wong N.-K."/>
            <person name="Pan Q."/>
        </authorList>
    </citation>
    <scope>NUCLEOTIDE SEQUENCE</scope>
    <source>
        <strain evidence="1">GD03393</strain>
    </source>
</reference>
<dbReference type="AlphaFoldDB" id="A0A8I1AGI7"/>
<proteinExistence type="predicted"/>
<dbReference type="RefSeq" id="WP_004830825.1">
    <property type="nucleotide sequence ID" value="NZ_BKEF01000002.1"/>
</dbReference>
<organism evidence="1 2">
    <name type="scientific">Acinetobacter bereziniae</name>
    <name type="common">Acinetobacter genomosp. 10</name>
    <dbReference type="NCBI Taxonomy" id="106648"/>
    <lineage>
        <taxon>Bacteria</taxon>
        <taxon>Pseudomonadati</taxon>
        <taxon>Pseudomonadota</taxon>
        <taxon>Gammaproteobacteria</taxon>
        <taxon>Moraxellales</taxon>
        <taxon>Moraxellaceae</taxon>
        <taxon>Acinetobacter</taxon>
    </lineage>
</organism>
<protein>
    <submittedName>
        <fullName evidence="1">Uncharacterized protein</fullName>
    </submittedName>
</protein>
<sequence>MDKLKRLKQQYVKVVKKGLTGDYDDEIYPHRRDTYYRHYSVKQEKSSFFLHEIEYRSYFLKLRKKRGRALMCSWTTEHTPAFCYGGKNWKHNSKRKHQYYREKN</sequence>